<dbReference type="GO" id="GO:0017108">
    <property type="term" value="F:5'-flap endonuclease activity"/>
    <property type="evidence" value="ECO:0007669"/>
    <property type="project" value="TreeGrafter"/>
</dbReference>
<evidence type="ECO:0000313" key="3">
    <source>
        <dbReference type="Proteomes" id="UP001221757"/>
    </source>
</evidence>
<dbReference type="CDD" id="cd09870">
    <property type="entry name" value="PIN_YEN1"/>
    <property type="match status" value="1"/>
</dbReference>
<dbReference type="Proteomes" id="UP001221757">
    <property type="component" value="Unassembled WGS sequence"/>
</dbReference>
<dbReference type="PANTHER" id="PTHR11081:SF75">
    <property type="entry name" value="ENDONUCLEASE, PUTATIVE (AFU_ORTHOLOGUE AFUA_3G13260)-RELATED"/>
    <property type="match status" value="1"/>
</dbReference>
<dbReference type="InterPro" id="IPR029060">
    <property type="entry name" value="PIN-like_dom_sf"/>
</dbReference>
<dbReference type="InterPro" id="IPR006084">
    <property type="entry name" value="XPG/Rad2"/>
</dbReference>
<dbReference type="InterPro" id="IPR036279">
    <property type="entry name" value="5-3_exonuclease_C_sf"/>
</dbReference>
<dbReference type="PRINTS" id="PR00853">
    <property type="entry name" value="XPGRADSUPER"/>
</dbReference>
<evidence type="ECO:0000313" key="2">
    <source>
        <dbReference type="EMBL" id="KAJ7629828.1"/>
    </source>
</evidence>
<dbReference type="GO" id="GO:0006281">
    <property type="term" value="P:DNA repair"/>
    <property type="evidence" value="ECO:0007669"/>
    <property type="project" value="UniProtKB-ARBA"/>
</dbReference>
<dbReference type="SUPFAM" id="SSF47807">
    <property type="entry name" value="5' to 3' exonuclease, C-terminal subdomain"/>
    <property type="match status" value="1"/>
</dbReference>
<proteinExistence type="predicted"/>
<dbReference type="SMART" id="SM00484">
    <property type="entry name" value="XPGI"/>
    <property type="match status" value="1"/>
</dbReference>
<comment type="caution">
    <text evidence="2">The sequence shown here is derived from an EMBL/GenBank/DDBJ whole genome shotgun (WGS) entry which is preliminary data.</text>
</comment>
<dbReference type="PANTHER" id="PTHR11081">
    <property type="entry name" value="FLAP ENDONUCLEASE FAMILY MEMBER"/>
    <property type="match status" value="1"/>
</dbReference>
<dbReference type="EMBL" id="JARKIE010000531">
    <property type="protein sequence ID" value="KAJ7629828.1"/>
    <property type="molecule type" value="Genomic_DNA"/>
</dbReference>
<dbReference type="Pfam" id="PF00867">
    <property type="entry name" value="XPG_I"/>
    <property type="match status" value="1"/>
</dbReference>
<feature type="domain" description="XPG-I" evidence="1">
    <location>
        <begin position="52"/>
        <end position="115"/>
    </location>
</feature>
<accession>A0AAD7FKR3</accession>
<feature type="non-terminal residue" evidence="2">
    <location>
        <position position="1"/>
    </location>
</feature>
<dbReference type="InterPro" id="IPR006086">
    <property type="entry name" value="XPG-I_dom"/>
</dbReference>
<sequence>LRTFFFKLCNLQQAAVTPVFVFDGPGRPTMKRNKKVSQEPLSFTEPLKTLIKSFGFYFYEAPGEAEAELAQLNKLGFIDAVITEDGDALVFGATRVIRTIGPLYLDEDGLLLIVLMAGGDYDQGIPKCGAKIAHALAKHGAGRDLRQILISFAGVLRDQHLAAWRNGIRTELQTNSSGFLTRCHPKLAEDIPNSFPDMCVVDLYINPLTSWSPQFLGNPPDVLLWVPREPVIHEISTFCREHLGWNTPDVLNKRFVSVLWPGVAFRMISSVRPLHALISPYLLTASCSDMSCTTVQLKPL</sequence>
<organism evidence="2 3">
    <name type="scientific">Mycena rosella</name>
    <name type="common">Pink bonnet</name>
    <name type="synonym">Agaricus rosellus</name>
    <dbReference type="NCBI Taxonomy" id="1033263"/>
    <lineage>
        <taxon>Eukaryota</taxon>
        <taxon>Fungi</taxon>
        <taxon>Dikarya</taxon>
        <taxon>Basidiomycota</taxon>
        <taxon>Agaricomycotina</taxon>
        <taxon>Agaricomycetes</taxon>
        <taxon>Agaricomycetidae</taxon>
        <taxon>Agaricales</taxon>
        <taxon>Marasmiineae</taxon>
        <taxon>Mycenaceae</taxon>
        <taxon>Mycena</taxon>
    </lineage>
</organism>
<protein>
    <submittedName>
        <fullName evidence="2">PIN domain-like protein</fullName>
    </submittedName>
</protein>
<gene>
    <name evidence="2" type="ORF">B0H17DRAFT_962686</name>
</gene>
<evidence type="ECO:0000259" key="1">
    <source>
        <dbReference type="SMART" id="SM00484"/>
    </source>
</evidence>
<name>A0AAD7FKR3_MYCRO</name>
<dbReference type="Gene3D" id="3.40.50.1010">
    <property type="entry name" value="5'-nuclease"/>
    <property type="match status" value="2"/>
</dbReference>
<dbReference type="SUPFAM" id="SSF88723">
    <property type="entry name" value="PIN domain-like"/>
    <property type="match status" value="1"/>
</dbReference>
<keyword evidence="3" id="KW-1185">Reference proteome</keyword>
<reference evidence="2" key="1">
    <citation type="submission" date="2023-03" db="EMBL/GenBank/DDBJ databases">
        <title>Massive genome expansion in bonnet fungi (Mycena s.s.) driven by repeated elements and novel gene families across ecological guilds.</title>
        <authorList>
            <consortium name="Lawrence Berkeley National Laboratory"/>
            <person name="Harder C.B."/>
            <person name="Miyauchi S."/>
            <person name="Viragh M."/>
            <person name="Kuo A."/>
            <person name="Thoen E."/>
            <person name="Andreopoulos B."/>
            <person name="Lu D."/>
            <person name="Skrede I."/>
            <person name="Drula E."/>
            <person name="Henrissat B."/>
            <person name="Morin E."/>
            <person name="Kohler A."/>
            <person name="Barry K."/>
            <person name="LaButti K."/>
            <person name="Morin E."/>
            <person name="Salamov A."/>
            <person name="Lipzen A."/>
            <person name="Mereny Z."/>
            <person name="Hegedus B."/>
            <person name="Baldrian P."/>
            <person name="Stursova M."/>
            <person name="Weitz H."/>
            <person name="Taylor A."/>
            <person name="Grigoriev I.V."/>
            <person name="Nagy L.G."/>
            <person name="Martin F."/>
            <person name="Kauserud H."/>
        </authorList>
    </citation>
    <scope>NUCLEOTIDE SEQUENCE</scope>
    <source>
        <strain evidence="2">CBHHK067</strain>
    </source>
</reference>
<dbReference type="AlphaFoldDB" id="A0AAD7FKR3"/>